<dbReference type="PROSITE" id="PS51257">
    <property type="entry name" value="PROKAR_LIPOPROTEIN"/>
    <property type="match status" value="1"/>
</dbReference>
<evidence type="ECO:0000313" key="6">
    <source>
        <dbReference type="EMBL" id="AGQ19404.1"/>
    </source>
</evidence>
<keyword evidence="3 4" id="KW-0732">Signal</keyword>
<dbReference type="InterPro" id="IPR024370">
    <property type="entry name" value="PBP_domain"/>
</dbReference>
<comment type="similarity">
    <text evidence="1 4">Belongs to the PstS family.</text>
</comment>
<reference evidence="6" key="1">
    <citation type="journal article" date="2013" name="Sci. Rep.">
        <title>Metagenomics uncovers a new group of low GC and ultra-small marine Actinobacteria.</title>
        <authorList>
            <person name="Ghai R."/>
            <person name="Mizuno C.M."/>
            <person name="Picazo A."/>
            <person name="Camacho A."/>
            <person name="Rodriguez-Valera F."/>
        </authorList>
    </citation>
    <scope>NUCLEOTIDE SEQUENCE</scope>
</reference>
<dbReference type="InterPro" id="IPR050811">
    <property type="entry name" value="Phosphate_ABC_transporter"/>
</dbReference>
<dbReference type="CDD" id="cd13654">
    <property type="entry name" value="PBP2_phosphate_like_2"/>
    <property type="match status" value="1"/>
</dbReference>
<dbReference type="PANTHER" id="PTHR30570:SF1">
    <property type="entry name" value="PHOSPHATE-BINDING PROTEIN PSTS"/>
    <property type="match status" value="1"/>
</dbReference>
<evidence type="ECO:0000256" key="1">
    <source>
        <dbReference type="ARBA" id="ARBA00008725"/>
    </source>
</evidence>
<keyword evidence="4" id="KW-0592">Phosphate transport</keyword>
<organism evidence="6">
    <name type="scientific">Candidatus Actinomarina minuta</name>
    <dbReference type="NCBI Taxonomy" id="1389454"/>
    <lineage>
        <taxon>Bacteria</taxon>
        <taxon>Bacillati</taxon>
        <taxon>Actinomycetota</taxon>
        <taxon>Actinomycetes</taxon>
        <taxon>Candidatus Actinomarinidae</taxon>
        <taxon>Candidatus Actinomarinales</taxon>
        <taxon>Candidatus Actinomarineae</taxon>
        <taxon>Candidatus Actinomarinaceae</taxon>
        <taxon>Candidatus Actinomarina</taxon>
    </lineage>
</organism>
<feature type="chain" id="PRO_5039759208" description="Phosphate-binding protein" evidence="4">
    <location>
        <begin position="22"/>
        <end position="322"/>
    </location>
</feature>
<comment type="function">
    <text evidence="4">Involved in the system for phosphate transport across the cytoplasmic membrane.</text>
</comment>
<evidence type="ECO:0000256" key="4">
    <source>
        <dbReference type="RuleBase" id="RU367119"/>
    </source>
</evidence>
<dbReference type="GO" id="GO:0006817">
    <property type="term" value="P:phosphate ion transport"/>
    <property type="evidence" value="ECO:0007669"/>
    <property type="project" value="UniProtKB-UniRule"/>
</dbReference>
<evidence type="ECO:0000259" key="5">
    <source>
        <dbReference type="Pfam" id="PF12849"/>
    </source>
</evidence>
<proteinExistence type="inferred from homology"/>
<dbReference type="SUPFAM" id="SSF53850">
    <property type="entry name" value="Periplasmic binding protein-like II"/>
    <property type="match status" value="1"/>
</dbReference>
<dbReference type="GO" id="GO:0042301">
    <property type="term" value="F:phosphate ion binding"/>
    <property type="evidence" value="ECO:0007669"/>
    <property type="project" value="UniProtKB-UniRule"/>
</dbReference>
<evidence type="ECO:0000256" key="2">
    <source>
        <dbReference type="ARBA" id="ARBA00022448"/>
    </source>
</evidence>
<sequence>MKNSKALTLTVIASLIFVACSGGSDDSQTVSETTIAASTEESSLSGSILIDGSSTVFPVTQAVAEEFTILNPNVDISVGVSGTGGGFKKFCPGETSISNASRPIKDKEKDLCAENGTEYLEIQVGLDALAVVVPKSNEWLTCLTFEELGLIWGADNAVSNWNQVRSDFPDEEINLFGPGTDSGTFDYFNEEITEELGGSRSDYTASEDDNVLVNGVSGSPGGLGYFGLAYFSENADTLNAVEVDGGDGCVSPLEALDGADYGLARPLFIYVAKSAKDIPAVKEFVDFYFETMDILVQAVGYINMPTDKKASSLAAWTAFSGS</sequence>
<name>S5DKU2_9ACTN</name>
<keyword evidence="2 4" id="KW-0813">Transport</keyword>
<feature type="signal peptide" evidence="4">
    <location>
        <begin position="1"/>
        <end position="21"/>
    </location>
</feature>
<dbReference type="NCBIfam" id="TIGR02136">
    <property type="entry name" value="ptsS_2"/>
    <property type="match status" value="1"/>
</dbReference>
<dbReference type="Pfam" id="PF12849">
    <property type="entry name" value="PBP_like_2"/>
    <property type="match status" value="1"/>
</dbReference>
<evidence type="ECO:0000256" key="3">
    <source>
        <dbReference type="ARBA" id="ARBA00022729"/>
    </source>
</evidence>
<dbReference type="Gene3D" id="3.40.190.10">
    <property type="entry name" value="Periplasmic binding protein-like II"/>
    <property type="match status" value="2"/>
</dbReference>
<dbReference type="InterPro" id="IPR011862">
    <property type="entry name" value="Phos-bd"/>
</dbReference>
<dbReference type="PANTHER" id="PTHR30570">
    <property type="entry name" value="PERIPLASMIC PHOSPHATE BINDING COMPONENT OF PHOSPHATE ABC TRANSPORTER"/>
    <property type="match status" value="1"/>
</dbReference>
<protein>
    <recommendedName>
        <fullName evidence="4">Phosphate-binding protein</fullName>
    </recommendedName>
</protein>
<dbReference type="AlphaFoldDB" id="S5DKU2"/>
<dbReference type="EMBL" id="KC811131">
    <property type="protein sequence ID" value="AGQ19404.1"/>
    <property type="molecule type" value="Genomic_DNA"/>
</dbReference>
<accession>S5DKU2</accession>
<feature type="domain" description="PBP" evidence="5">
    <location>
        <begin position="38"/>
        <end position="289"/>
    </location>
</feature>